<keyword evidence="4" id="KW-0862">Zinc</keyword>
<evidence type="ECO:0000256" key="7">
    <source>
        <dbReference type="SAM" id="MobiDB-lite"/>
    </source>
</evidence>
<evidence type="ECO:0000259" key="8">
    <source>
        <dbReference type="Pfam" id="PF01385"/>
    </source>
</evidence>
<feature type="domain" description="Cas12f1-like TNB" evidence="9">
    <location>
        <begin position="183"/>
        <end position="249"/>
    </location>
</feature>
<keyword evidence="12" id="KW-1185">Reference proteome</keyword>
<protein>
    <submittedName>
        <fullName evidence="11">Transposase</fullName>
    </submittedName>
</protein>
<dbReference type="RefSeq" id="WP_407810240.1">
    <property type="nucleotide sequence ID" value="NZ_JAIHOM010000151.1"/>
</dbReference>
<dbReference type="InterPro" id="IPR010095">
    <property type="entry name" value="Cas12f1-like_TNB"/>
</dbReference>
<dbReference type="Pfam" id="PF12323">
    <property type="entry name" value="HTH_OrfB_IS605"/>
    <property type="match status" value="1"/>
</dbReference>
<feature type="domain" description="Probable transposase IS891/IS1136/IS1341" evidence="8">
    <location>
        <begin position="98"/>
        <end position="160"/>
    </location>
</feature>
<evidence type="ECO:0000256" key="3">
    <source>
        <dbReference type="ARBA" id="ARBA00022723"/>
    </source>
</evidence>
<evidence type="ECO:0000256" key="1">
    <source>
        <dbReference type="ARBA" id="ARBA00008761"/>
    </source>
</evidence>
<feature type="compositionally biased region" description="Polar residues" evidence="7">
    <location>
        <begin position="284"/>
        <end position="298"/>
    </location>
</feature>
<reference evidence="11 12" key="1">
    <citation type="submission" date="2021-08" db="EMBL/GenBank/DDBJ databases">
        <title>Draft genome sequence of Spirulina subsalsa with high tolerance to salinity and hype-accumulation of phycocyanin.</title>
        <authorList>
            <person name="Pei H."/>
            <person name="Jiang L."/>
        </authorList>
    </citation>
    <scope>NUCLEOTIDE SEQUENCE [LARGE SCALE GENOMIC DNA]</scope>
    <source>
        <strain evidence="11 12">FACHB-351</strain>
    </source>
</reference>
<gene>
    <name evidence="11" type="ORF">K4A83_20285</name>
</gene>
<dbReference type="InterPro" id="IPR021027">
    <property type="entry name" value="Transposase_put_HTH"/>
</dbReference>
<evidence type="ECO:0000256" key="2">
    <source>
        <dbReference type="ARBA" id="ARBA00022578"/>
    </source>
</evidence>
<dbReference type="NCBIfam" id="NF040570">
    <property type="entry name" value="guided_TnpB"/>
    <property type="match status" value="1"/>
</dbReference>
<evidence type="ECO:0000256" key="4">
    <source>
        <dbReference type="ARBA" id="ARBA00022833"/>
    </source>
</evidence>
<feature type="region of interest" description="Disordered" evidence="7">
    <location>
        <begin position="270"/>
        <end position="311"/>
    </location>
</feature>
<dbReference type="Pfam" id="PF01385">
    <property type="entry name" value="OrfB_IS605"/>
    <property type="match status" value="1"/>
</dbReference>
<dbReference type="InterPro" id="IPR001959">
    <property type="entry name" value="Transposase"/>
</dbReference>
<evidence type="ECO:0000259" key="10">
    <source>
        <dbReference type="Pfam" id="PF12323"/>
    </source>
</evidence>
<feature type="domain" description="Transposase putative helix-turn-helix" evidence="10">
    <location>
        <begin position="1"/>
        <end position="47"/>
    </location>
</feature>
<sequence length="311" mass="35993">MVTRRYTFRLYPNKEQEAKMLNARRLHCYLYNACVSDRKYEWKANRKSVSYMDQQNCLPEFKECWTEYKGLHSQSLQATVKRVDFAYGAWFQGLRRKRSPNGKKRIKPSNRWRLHRKRISQLQRKCANQRKNWQHQITSEIASRYDIGVTEKLNVKGMTRKAKTSKGRRQKAGLNKSILSVGFGELNNMLTYKIEEKGGIVLKIDTKKVKPSQRCPQCGTVHKEWAELSNRYHVCDCGFESDRDYSAVMVMYNVAVGRQTGLGIHLADVDDSSTTSKTRKHTGSMKQLGQVKRQSSKLTKGAVLETPPSTK</sequence>
<evidence type="ECO:0000256" key="5">
    <source>
        <dbReference type="ARBA" id="ARBA00023125"/>
    </source>
</evidence>
<comment type="caution">
    <text evidence="11">The sequence shown here is derived from an EMBL/GenBank/DDBJ whole genome shotgun (WGS) entry which is preliminary data.</text>
</comment>
<evidence type="ECO:0000256" key="6">
    <source>
        <dbReference type="ARBA" id="ARBA00023172"/>
    </source>
</evidence>
<proteinExistence type="inferred from homology"/>
<dbReference type="Proteomes" id="UP001526426">
    <property type="component" value="Unassembled WGS sequence"/>
</dbReference>
<name>A0ABT3LBT5_9CYAN</name>
<dbReference type="EMBL" id="JAIHOM010000151">
    <property type="protein sequence ID" value="MCW6038592.1"/>
    <property type="molecule type" value="Genomic_DNA"/>
</dbReference>
<keyword evidence="2" id="KW-0815">Transposition</keyword>
<dbReference type="Pfam" id="PF07282">
    <property type="entry name" value="Cas12f1-like_TNB"/>
    <property type="match status" value="1"/>
</dbReference>
<evidence type="ECO:0000313" key="12">
    <source>
        <dbReference type="Proteomes" id="UP001526426"/>
    </source>
</evidence>
<evidence type="ECO:0000313" key="11">
    <source>
        <dbReference type="EMBL" id="MCW6038592.1"/>
    </source>
</evidence>
<organism evidence="11 12">
    <name type="scientific">Spirulina subsalsa FACHB-351</name>
    <dbReference type="NCBI Taxonomy" id="234711"/>
    <lineage>
        <taxon>Bacteria</taxon>
        <taxon>Bacillati</taxon>
        <taxon>Cyanobacteriota</taxon>
        <taxon>Cyanophyceae</taxon>
        <taxon>Spirulinales</taxon>
        <taxon>Spirulinaceae</taxon>
        <taxon>Spirulina</taxon>
    </lineage>
</organism>
<comment type="similarity">
    <text evidence="1">In the C-terminal section; belongs to the transposase 35 family.</text>
</comment>
<evidence type="ECO:0000259" key="9">
    <source>
        <dbReference type="Pfam" id="PF07282"/>
    </source>
</evidence>
<accession>A0ABT3LBT5</accession>
<keyword evidence="3" id="KW-0479">Metal-binding</keyword>
<keyword evidence="6" id="KW-0233">DNA recombination</keyword>
<keyword evidence="5" id="KW-0238">DNA-binding</keyword>